<organism evidence="11 12">
    <name type="scientific">Candidatus Roizmanbacteria bacterium RIFCSPLOWO2_01_FULL_38_12</name>
    <dbReference type="NCBI Taxonomy" id="1802061"/>
    <lineage>
        <taxon>Bacteria</taxon>
        <taxon>Candidatus Roizmaniibacteriota</taxon>
    </lineage>
</organism>
<dbReference type="InterPro" id="IPR001086">
    <property type="entry name" value="Preph_deHydtase"/>
</dbReference>
<comment type="caution">
    <text evidence="11">The sequence shown here is derived from an EMBL/GenBank/DDBJ whole genome shotgun (WGS) entry which is preliminary data.</text>
</comment>
<evidence type="ECO:0000256" key="1">
    <source>
        <dbReference type="ARBA" id="ARBA00004741"/>
    </source>
</evidence>
<dbReference type="STRING" id="1802061.A3A93_01190"/>
<keyword evidence="5 8" id="KW-0584">Phenylalanine biosynthesis</keyword>
<evidence type="ECO:0000256" key="5">
    <source>
        <dbReference type="ARBA" id="ARBA00023222"/>
    </source>
</evidence>
<dbReference type="CDD" id="cd13631">
    <property type="entry name" value="PBP2_Ct-PDT_like"/>
    <property type="match status" value="1"/>
</dbReference>
<keyword evidence="3 8" id="KW-0028">Amino-acid biosynthesis</keyword>
<evidence type="ECO:0000256" key="6">
    <source>
        <dbReference type="ARBA" id="ARBA00023239"/>
    </source>
</evidence>
<dbReference type="InterPro" id="IPR018528">
    <property type="entry name" value="Preph_deHydtase_CS"/>
</dbReference>
<dbReference type="GO" id="GO:0004664">
    <property type="term" value="F:prephenate dehydratase activity"/>
    <property type="evidence" value="ECO:0007669"/>
    <property type="project" value="UniProtKB-UniRule"/>
</dbReference>
<dbReference type="PANTHER" id="PTHR21022">
    <property type="entry name" value="PREPHENATE DEHYDRATASE P PROTEIN"/>
    <property type="match status" value="1"/>
</dbReference>
<dbReference type="GO" id="GO:0009094">
    <property type="term" value="P:L-phenylalanine biosynthetic process"/>
    <property type="evidence" value="ECO:0007669"/>
    <property type="project" value="UniProtKB-UniPathway"/>
</dbReference>
<dbReference type="EC" id="4.2.1.51" evidence="2 8"/>
<dbReference type="GO" id="GO:0005737">
    <property type="term" value="C:cytoplasm"/>
    <property type="evidence" value="ECO:0007669"/>
    <property type="project" value="TreeGrafter"/>
</dbReference>
<dbReference type="CDD" id="cd04880">
    <property type="entry name" value="ACT_AAAH-PDT-like"/>
    <property type="match status" value="1"/>
</dbReference>
<evidence type="ECO:0000256" key="3">
    <source>
        <dbReference type="ARBA" id="ARBA00022605"/>
    </source>
</evidence>
<dbReference type="Gene3D" id="3.30.70.260">
    <property type="match status" value="1"/>
</dbReference>
<dbReference type="InterPro" id="IPR002912">
    <property type="entry name" value="ACT_dom"/>
</dbReference>
<evidence type="ECO:0000259" key="9">
    <source>
        <dbReference type="PROSITE" id="PS51171"/>
    </source>
</evidence>
<keyword evidence="6 8" id="KW-0456">Lyase</keyword>
<proteinExistence type="predicted"/>
<keyword evidence="4 8" id="KW-0057">Aromatic amino acid biosynthesis</keyword>
<dbReference type="PANTHER" id="PTHR21022:SF19">
    <property type="entry name" value="PREPHENATE DEHYDRATASE-RELATED"/>
    <property type="match status" value="1"/>
</dbReference>
<evidence type="ECO:0000256" key="2">
    <source>
        <dbReference type="ARBA" id="ARBA00013147"/>
    </source>
</evidence>
<gene>
    <name evidence="8" type="primary">pheA</name>
    <name evidence="11" type="ORF">A3A93_01190</name>
</gene>
<dbReference type="Proteomes" id="UP000177141">
    <property type="component" value="Unassembled WGS sequence"/>
</dbReference>
<sequence>MKIYYLGPTGSFSEQIAKKIYIGHELISLQTFSEIVEKVEDDSNSVGLLVIENSISSSVHQSVDLMFESRAKIIGEAFMEISLDLIGIPGTKINNLKKVYSHPQAFAQCSRFIKKNNLNVLVEQSTASAADLVKKSNKKICAAIGSKYLAKIMGLQVIESDVANVKHNMSRWIMIANNSHLDINNADKLTVIFKVKHLAGSLVKVLDKIAKMNGNLTKIESRPLPGTNWEYEFWVDVEVGQTKAKDFLSLMKKETLEYRLLGAYSRGKLYNS</sequence>
<evidence type="ECO:0000256" key="8">
    <source>
        <dbReference type="RuleBase" id="RU361254"/>
    </source>
</evidence>
<dbReference type="EMBL" id="MGAL01000048">
    <property type="protein sequence ID" value="OGK45813.1"/>
    <property type="molecule type" value="Genomic_DNA"/>
</dbReference>
<evidence type="ECO:0000313" key="11">
    <source>
        <dbReference type="EMBL" id="OGK45813.1"/>
    </source>
</evidence>
<dbReference type="SUPFAM" id="SSF53850">
    <property type="entry name" value="Periplasmic binding protein-like II"/>
    <property type="match status" value="1"/>
</dbReference>
<dbReference type="AlphaFoldDB" id="A0A1F7IR20"/>
<evidence type="ECO:0000256" key="4">
    <source>
        <dbReference type="ARBA" id="ARBA00023141"/>
    </source>
</evidence>
<name>A0A1F7IR20_9BACT</name>
<dbReference type="PROSITE" id="PS51671">
    <property type="entry name" value="ACT"/>
    <property type="match status" value="1"/>
</dbReference>
<dbReference type="PROSITE" id="PS00858">
    <property type="entry name" value="PREPHENATE_DEHYDR_2"/>
    <property type="match status" value="1"/>
</dbReference>
<feature type="domain" description="Prephenate dehydratase" evidence="9">
    <location>
        <begin position="2"/>
        <end position="177"/>
    </location>
</feature>
<comment type="pathway">
    <text evidence="1 8">Amino-acid biosynthesis; L-phenylalanine biosynthesis; phenylpyruvate from prephenate: step 1/1.</text>
</comment>
<protein>
    <recommendedName>
        <fullName evidence="2 8">Prephenate dehydratase</fullName>
        <shortName evidence="8">PDT</shortName>
        <ecNumber evidence="2 8">4.2.1.51</ecNumber>
    </recommendedName>
</protein>
<evidence type="ECO:0000259" key="10">
    <source>
        <dbReference type="PROSITE" id="PS51671"/>
    </source>
</evidence>
<evidence type="ECO:0000256" key="7">
    <source>
        <dbReference type="ARBA" id="ARBA00047848"/>
    </source>
</evidence>
<dbReference type="InterPro" id="IPR045865">
    <property type="entry name" value="ACT-like_dom_sf"/>
</dbReference>
<feature type="domain" description="ACT" evidence="10">
    <location>
        <begin position="190"/>
        <end position="271"/>
    </location>
</feature>
<dbReference type="Pfam" id="PF00800">
    <property type="entry name" value="PDT"/>
    <property type="match status" value="1"/>
</dbReference>
<evidence type="ECO:0000313" key="12">
    <source>
        <dbReference type="Proteomes" id="UP000177141"/>
    </source>
</evidence>
<dbReference type="UniPathway" id="UPA00121">
    <property type="reaction ID" value="UER00345"/>
</dbReference>
<dbReference type="PROSITE" id="PS51171">
    <property type="entry name" value="PREPHENATE_DEHYDR_3"/>
    <property type="match status" value="1"/>
</dbReference>
<reference evidence="11 12" key="1">
    <citation type="journal article" date="2016" name="Nat. Commun.">
        <title>Thousands of microbial genomes shed light on interconnected biogeochemical processes in an aquifer system.</title>
        <authorList>
            <person name="Anantharaman K."/>
            <person name="Brown C.T."/>
            <person name="Hug L.A."/>
            <person name="Sharon I."/>
            <person name="Castelle C.J."/>
            <person name="Probst A.J."/>
            <person name="Thomas B.C."/>
            <person name="Singh A."/>
            <person name="Wilkins M.J."/>
            <person name="Karaoz U."/>
            <person name="Brodie E.L."/>
            <person name="Williams K.H."/>
            <person name="Hubbard S.S."/>
            <person name="Banfield J.F."/>
        </authorList>
    </citation>
    <scope>NUCLEOTIDE SEQUENCE [LARGE SCALE GENOMIC DNA]</scope>
</reference>
<accession>A0A1F7IR20</accession>
<dbReference type="Gene3D" id="3.40.190.10">
    <property type="entry name" value="Periplasmic binding protein-like II"/>
    <property type="match status" value="2"/>
</dbReference>
<dbReference type="SUPFAM" id="SSF55021">
    <property type="entry name" value="ACT-like"/>
    <property type="match status" value="1"/>
</dbReference>
<comment type="catalytic activity">
    <reaction evidence="7 8">
        <text>prephenate + H(+) = 3-phenylpyruvate + CO2 + H2O</text>
        <dbReference type="Rhea" id="RHEA:21648"/>
        <dbReference type="ChEBI" id="CHEBI:15377"/>
        <dbReference type="ChEBI" id="CHEBI:15378"/>
        <dbReference type="ChEBI" id="CHEBI:16526"/>
        <dbReference type="ChEBI" id="CHEBI:18005"/>
        <dbReference type="ChEBI" id="CHEBI:29934"/>
        <dbReference type="EC" id="4.2.1.51"/>
    </reaction>
</comment>